<evidence type="ECO:0000256" key="2">
    <source>
        <dbReference type="SAM" id="Phobius"/>
    </source>
</evidence>
<organism evidence="3 4">
    <name type="scientific">Phytoactinopolyspora halophila</name>
    <dbReference type="NCBI Taxonomy" id="1981511"/>
    <lineage>
        <taxon>Bacteria</taxon>
        <taxon>Bacillati</taxon>
        <taxon>Actinomycetota</taxon>
        <taxon>Actinomycetes</taxon>
        <taxon>Jiangellales</taxon>
        <taxon>Jiangellaceae</taxon>
        <taxon>Phytoactinopolyspora</taxon>
    </lineage>
</organism>
<feature type="region of interest" description="Disordered" evidence="1">
    <location>
        <begin position="80"/>
        <end position="391"/>
    </location>
</feature>
<dbReference type="Proteomes" id="UP000250462">
    <property type="component" value="Unassembled WGS sequence"/>
</dbReference>
<proteinExistence type="predicted"/>
<protein>
    <recommendedName>
        <fullName evidence="5">DUF2530 domain-containing protein</fullName>
    </recommendedName>
</protein>
<accession>A0A329R0C5</accession>
<keyword evidence="2" id="KW-0812">Transmembrane</keyword>
<sequence length="391" mass="40528">MGKGRRRTREASDVQPLDVDGVRTVAILTVLWAVAFVVLAFNRARLEQAGHGWLLWTCLAGVGAGLLGIEYTRKRREAIAEAEDEDEVEVEDGEPDPLPAESGYEPGPVTGTPAYGTTPAHGTEPPGMTDDHTNRYPGAGDPHTDPGTNQGATAGPGPVDTSSRIPGAPTEPDPAETPDTPSPAHTPIPPGTGGPSGTPHTPASPGTPAPPGVPHTPAAPGNAHPPMDTGGTSPSAPTRPIQSSPAAEPPADPPSDPPDGNGGPPAHPAQPRRRRSRGPARPGRVDVADVPEMFPPDDTGDTPTSEGSGERDRGSEPGSIWSELIDTDVPRQPDPEPTTGLSDPDEPLLDDTTLGGRRARRSDADSEVDDTTRGGGRPYRGRRARRDSDSA</sequence>
<comment type="caution">
    <text evidence="3">The sequence shown here is derived from an EMBL/GenBank/DDBJ whole genome shotgun (WGS) entry which is preliminary data.</text>
</comment>
<evidence type="ECO:0000313" key="4">
    <source>
        <dbReference type="Proteomes" id="UP000250462"/>
    </source>
</evidence>
<feature type="transmembrane region" description="Helical" evidence="2">
    <location>
        <begin position="53"/>
        <end position="69"/>
    </location>
</feature>
<evidence type="ECO:0008006" key="5">
    <source>
        <dbReference type="Google" id="ProtNLM"/>
    </source>
</evidence>
<dbReference type="RefSeq" id="WP_112256923.1">
    <property type="nucleotide sequence ID" value="NZ_QMIG01000002.1"/>
</dbReference>
<dbReference type="OrthoDB" id="5149277at2"/>
<keyword evidence="4" id="KW-1185">Reference proteome</keyword>
<feature type="compositionally biased region" description="Pro residues" evidence="1">
    <location>
        <begin position="180"/>
        <end position="192"/>
    </location>
</feature>
<gene>
    <name evidence="3" type="ORF">DPM12_03760</name>
</gene>
<reference evidence="3 4" key="1">
    <citation type="submission" date="2018-06" db="EMBL/GenBank/DDBJ databases">
        <title>Phytoactinopolyspora halophila sp. nov., a novel halophilic actinomycete isolated from a saline soil in China.</title>
        <authorList>
            <person name="Tang S.-K."/>
        </authorList>
    </citation>
    <scope>NUCLEOTIDE SEQUENCE [LARGE SCALE GENOMIC DNA]</scope>
    <source>
        <strain evidence="3 4">YIM 96934</strain>
    </source>
</reference>
<keyword evidence="2" id="KW-0472">Membrane</keyword>
<dbReference type="InterPro" id="IPR019681">
    <property type="entry name" value="DUF2530"/>
</dbReference>
<name>A0A329R0C5_9ACTN</name>
<feature type="compositionally biased region" description="Acidic residues" evidence="1">
    <location>
        <begin position="80"/>
        <end position="95"/>
    </location>
</feature>
<evidence type="ECO:0000313" key="3">
    <source>
        <dbReference type="EMBL" id="RAW17967.1"/>
    </source>
</evidence>
<evidence type="ECO:0000256" key="1">
    <source>
        <dbReference type="SAM" id="MobiDB-lite"/>
    </source>
</evidence>
<dbReference type="Pfam" id="PF10745">
    <property type="entry name" value="DUF2530"/>
    <property type="match status" value="1"/>
</dbReference>
<feature type="compositionally biased region" description="Polar residues" evidence="1">
    <location>
        <begin position="230"/>
        <end position="242"/>
    </location>
</feature>
<feature type="compositionally biased region" description="Pro residues" evidence="1">
    <location>
        <begin position="247"/>
        <end position="257"/>
    </location>
</feature>
<dbReference type="AlphaFoldDB" id="A0A329R0C5"/>
<feature type="transmembrane region" description="Helical" evidence="2">
    <location>
        <begin position="21"/>
        <end position="41"/>
    </location>
</feature>
<keyword evidence="2" id="KW-1133">Transmembrane helix</keyword>
<feature type="compositionally biased region" description="Pro residues" evidence="1">
    <location>
        <begin position="205"/>
        <end position="214"/>
    </location>
</feature>
<dbReference type="EMBL" id="QMIG01000002">
    <property type="protein sequence ID" value="RAW17967.1"/>
    <property type="molecule type" value="Genomic_DNA"/>
</dbReference>